<evidence type="ECO:0000313" key="1">
    <source>
        <dbReference type="EMBL" id="JAD62788.1"/>
    </source>
</evidence>
<dbReference type="EMBL" id="GBRH01235107">
    <property type="protein sequence ID" value="JAD62788.1"/>
    <property type="molecule type" value="Transcribed_RNA"/>
</dbReference>
<sequence>MGKFGGRCGLRRI</sequence>
<reference evidence="1" key="1">
    <citation type="submission" date="2014-09" db="EMBL/GenBank/DDBJ databases">
        <authorList>
            <person name="Magalhaes I.L.F."/>
            <person name="Oliveira U."/>
            <person name="Santos F.R."/>
            <person name="Vidigal T.H.D.A."/>
            <person name="Brescovit A.D."/>
            <person name="Santos A.J."/>
        </authorList>
    </citation>
    <scope>NUCLEOTIDE SEQUENCE</scope>
    <source>
        <tissue evidence="1">Shoot tissue taken approximately 20 cm above the soil surface</tissue>
    </source>
</reference>
<reference evidence="1" key="2">
    <citation type="journal article" date="2015" name="Data Brief">
        <title>Shoot transcriptome of the giant reed, Arundo donax.</title>
        <authorList>
            <person name="Barrero R.A."/>
            <person name="Guerrero F.D."/>
            <person name="Moolhuijzen P."/>
            <person name="Goolsby J.A."/>
            <person name="Tidwell J."/>
            <person name="Bellgard S.E."/>
            <person name="Bellgard M.I."/>
        </authorList>
    </citation>
    <scope>NUCLEOTIDE SEQUENCE</scope>
    <source>
        <tissue evidence="1">Shoot tissue taken approximately 20 cm above the soil surface</tissue>
    </source>
</reference>
<proteinExistence type="predicted"/>
<organism evidence="1">
    <name type="scientific">Arundo donax</name>
    <name type="common">Giant reed</name>
    <name type="synonym">Donax arundinaceus</name>
    <dbReference type="NCBI Taxonomy" id="35708"/>
    <lineage>
        <taxon>Eukaryota</taxon>
        <taxon>Viridiplantae</taxon>
        <taxon>Streptophyta</taxon>
        <taxon>Embryophyta</taxon>
        <taxon>Tracheophyta</taxon>
        <taxon>Spermatophyta</taxon>
        <taxon>Magnoliopsida</taxon>
        <taxon>Liliopsida</taxon>
        <taxon>Poales</taxon>
        <taxon>Poaceae</taxon>
        <taxon>PACMAD clade</taxon>
        <taxon>Arundinoideae</taxon>
        <taxon>Arundineae</taxon>
        <taxon>Arundo</taxon>
    </lineage>
</organism>
<name>A0A0A9BKV2_ARUDO</name>
<accession>A0A0A9BKV2</accession>
<protein>
    <submittedName>
        <fullName evidence="1">Uncharacterized protein</fullName>
    </submittedName>
</protein>